<comment type="caution">
    <text evidence="1">The sequence shown here is derived from an EMBL/GenBank/DDBJ whole genome shotgun (WGS) entry which is preliminary data.</text>
</comment>
<name>A0A9D0ZQS6_9FIRM</name>
<accession>A0A9D0ZQS6</accession>
<proteinExistence type="predicted"/>
<dbReference type="EMBL" id="DVFV01000072">
    <property type="protein sequence ID" value="HIQ90788.1"/>
    <property type="molecule type" value="Genomic_DNA"/>
</dbReference>
<protein>
    <recommendedName>
        <fullName evidence="3">DUF2383 domain-containing protein</fullName>
    </recommendedName>
</protein>
<dbReference type="Proteomes" id="UP000886786">
    <property type="component" value="Unassembled WGS sequence"/>
</dbReference>
<reference evidence="1" key="2">
    <citation type="journal article" date="2021" name="PeerJ">
        <title>Extensive microbial diversity within the chicken gut microbiome revealed by metagenomics and culture.</title>
        <authorList>
            <person name="Gilroy R."/>
            <person name="Ravi A."/>
            <person name="Getino M."/>
            <person name="Pursley I."/>
            <person name="Horton D.L."/>
            <person name="Alikhan N.F."/>
            <person name="Baker D."/>
            <person name="Gharbi K."/>
            <person name="Hall N."/>
            <person name="Watson M."/>
            <person name="Adriaenssens E.M."/>
            <person name="Foster-Nyarko E."/>
            <person name="Jarju S."/>
            <person name="Secka A."/>
            <person name="Antonio M."/>
            <person name="Oren A."/>
            <person name="Chaudhuri R.R."/>
            <person name="La Ragione R."/>
            <person name="Hildebrand F."/>
            <person name="Pallen M.J."/>
        </authorList>
    </citation>
    <scope>NUCLEOTIDE SEQUENCE</scope>
    <source>
        <strain evidence="1">CHK147-3167</strain>
    </source>
</reference>
<evidence type="ECO:0000313" key="1">
    <source>
        <dbReference type="EMBL" id="HIQ90788.1"/>
    </source>
</evidence>
<evidence type="ECO:0000313" key="2">
    <source>
        <dbReference type="Proteomes" id="UP000886786"/>
    </source>
</evidence>
<evidence type="ECO:0008006" key="3">
    <source>
        <dbReference type="Google" id="ProtNLM"/>
    </source>
</evidence>
<sequence>MNENLELLEFIYKTSDMGASTTTDLLNTIKEKDNKIKKEAEDIIKTYEKYLKESEKLLKKSKTKGEDENMFTKAMSTMGIKKEIKNDNSDAHLADMLIQGLTMGNLEINKRIENYKNDADRNTISLAKNFVKDFEDHIETLKEYL</sequence>
<gene>
    <name evidence="1" type="ORF">IAB27_04105</name>
</gene>
<organism evidence="1 2">
    <name type="scientific">Candidatus Coprosoma intestinipullorum</name>
    <dbReference type="NCBI Taxonomy" id="2840752"/>
    <lineage>
        <taxon>Bacteria</taxon>
        <taxon>Bacillati</taxon>
        <taxon>Bacillota</taxon>
        <taxon>Bacillota incertae sedis</taxon>
        <taxon>Candidatus Coprosoma</taxon>
    </lineage>
</organism>
<reference evidence="1" key="1">
    <citation type="submission" date="2020-10" db="EMBL/GenBank/DDBJ databases">
        <authorList>
            <person name="Gilroy R."/>
        </authorList>
    </citation>
    <scope>NUCLEOTIDE SEQUENCE</scope>
    <source>
        <strain evidence="1">CHK147-3167</strain>
    </source>
</reference>
<dbReference type="AlphaFoldDB" id="A0A9D0ZQS6"/>